<dbReference type="PANTHER" id="PTHR42934">
    <property type="entry name" value="GLYCOLATE OXIDASE SUBUNIT GLCD"/>
    <property type="match status" value="1"/>
</dbReference>
<evidence type="ECO:0000259" key="6">
    <source>
        <dbReference type="PROSITE" id="PS51387"/>
    </source>
</evidence>
<dbReference type="InterPro" id="IPR016166">
    <property type="entry name" value="FAD-bd_PCMH"/>
</dbReference>
<dbReference type="SUPFAM" id="SSF56176">
    <property type="entry name" value="FAD-binding/transporter-associated domain-like"/>
    <property type="match status" value="1"/>
</dbReference>
<evidence type="ECO:0000256" key="5">
    <source>
        <dbReference type="ARBA" id="ARBA00023002"/>
    </source>
</evidence>
<dbReference type="GO" id="GO:0071949">
    <property type="term" value="F:FAD binding"/>
    <property type="evidence" value="ECO:0007669"/>
    <property type="project" value="InterPro"/>
</dbReference>
<dbReference type="GO" id="GO:0016491">
    <property type="term" value="F:oxidoreductase activity"/>
    <property type="evidence" value="ECO:0007669"/>
    <property type="project" value="UniProtKB-KW"/>
</dbReference>
<dbReference type="Pfam" id="PF01565">
    <property type="entry name" value="FAD_binding_4"/>
    <property type="match status" value="1"/>
</dbReference>
<dbReference type="STRING" id="999630.TUZN_0511"/>
<protein>
    <submittedName>
        <fullName evidence="7">D-lactate dehydrogenase</fullName>
    </submittedName>
</protein>
<evidence type="ECO:0000256" key="1">
    <source>
        <dbReference type="ARBA" id="ARBA00001974"/>
    </source>
</evidence>
<keyword evidence="5" id="KW-0560">Oxidoreductase</keyword>
<comment type="similarity">
    <text evidence="2">Belongs to the FAD-binding oxidoreductase/transferase type 4 family.</text>
</comment>
<dbReference type="HOGENOM" id="CLU_017779_9_2_2"/>
<dbReference type="eggNOG" id="arCOG00337">
    <property type="taxonomic scope" value="Archaea"/>
</dbReference>
<dbReference type="OrthoDB" id="26910at2157"/>
<dbReference type="InterPro" id="IPR006094">
    <property type="entry name" value="Oxid_FAD_bind_N"/>
</dbReference>
<dbReference type="Gene3D" id="1.10.45.10">
    <property type="entry name" value="Vanillyl-alcohol Oxidase, Chain A, domain 4"/>
    <property type="match status" value="1"/>
</dbReference>
<organism evidence="7 8">
    <name type="scientific">Thermoproteus uzoniensis (strain 768-20)</name>
    <dbReference type="NCBI Taxonomy" id="999630"/>
    <lineage>
        <taxon>Archaea</taxon>
        <taxon>Thermoproteota</taxon>
        <taxon>Thermoprotei</taxon>
        <taxon>Thermoproteales</taxon>
        <taxon>Thermoproteaceae</taxon>
        <taxon>Thermoproteus</taxon>
    </lineage>
</organism>
<dbReference type="InterPro" id="IPR004113">
    <property type="entry name" value="FAD-bd_oxidored_4_C"/>
</dbReference>
<name>F2L3M2_THEU7</name>
<evidence type="ECO:0000313" key="8">
    <source>
        <dbReference type="Proteomes" id="UP000008138"/>
    </source>
</evidence>
<dbReference type="PANTHER" id="PTHR42934:SF2">
    <property type="entry name" value="GLYCOLATE OXIDASE SUBUNIT GLCD"/>
    <property type="match status" value="1"/>
</dbReference>
<feature type="domain" description="FAD-binding PCMH-type" evidence="6">
    <location>
        <begin position="34"/>
        <end position="214"/>
    </location>
</feature>
<dbReference type="GeneID" id="10360055"/>
<evidence type="ECO:0000256" key="2">
    <source>
        <dbReference type="ARBA" id="ARBA00008000"/>
    </source>
</evidence>
<keyword evidence="8" id="KW-1185">Reference proteome</keyword>
<dbReference type="EMBL" id="CP002590">
    <property type="protein sequence ID" value="AEA12006.1"/>
    <property type="molecule type" value="Genomic_DNA"/>
</dbReference>
<keyword evidence="4" id="KW-0274">FAD</keyword>
<dbReference type="InterPro" id="IPR036318">
    <property type="entry name" value="FAD-bd_PCMH-like_sf"/>
</dbReference>
<dbReference type="Gene3D" id="3.30.70.2740">
    <property type="match status" value="1"/>
</dbReference>
<dbReference type="InterPro" id="IPR051914">
    <property type="entry name" value="FAD-linked_OxidoTrans_Type4"/>
</dbReference>
<dbReference type="InterPro" id="IPR016164">
    <property type="entry name" value="FAD-linked_Oxase-like_C"/>
</dbReference>
<proteinExistence type="inferred from homology"/>
<dbReference type="Gene3D" id="3.30.465.10">
    <property type="match status" value="1"/>
</dbReference>
<evidence type="ECO:0000313" key="7">
    <source>
        <dbReference type="EMBL" id="AEA12006.1"/>
    </source>
</evidence>
<gene>
    <name evidence="7" type="ordered locus">TUZN_0511</name>
</gene>
<accession>F2L3M2</accession>
<dbReference type="PROSITE" id="PS51387">
    <property type="entry name" value="FAD_PCMH"/>
    <property type="match status" value="1"/>
</dbReference>
<dbReference type="InterPro" id="IPR016171">
    <property type="entry name" value="Vanillyl_alc_oxidase_C-sub2"/>
</dbReference>
<dbReference type="InterPro" id="IPR016169">
    <property type="entry name" value="FAD-bd_PCMH_sub2"/>
</dbReference>
<dbReference type="Pfam" id="PF02913">
    <property type="entry name" value="FAD-oxidase_C"/>
    <property type="match status" value="1"/>
</dbReference>
<dbReference type="FunFam" id="3.30.70.2740:FF:000001">
    <property type="entry name" value="D-lactate dehydrogenase mitochondrial"/>
    <property type="match status" value="1"/>
</dbReference>
<evidence type="ECO:0000256" key="3">
    <source>
        <dbReference type="ARBA" id="ARBA00022630"/>
    </source>
</evidence>
<evidence type="ECO:0000256" key="4">
    <source>
        <dbReference type="ARBA" id="ARBA00022827"/>
    </source>
</evidence>
<comment type="cofactor">
    <cofactor evidence="1">
        <name>FAD</name>
        <dbReference type="ChEBI" id="CHEBI:57692"/>
    </cofactor>
</comment>
<reference key="2">
    <citation type="submission" date="2011-03" db="EMBL/GenBank/DDBJ databases">
        <title>Complete genome sequence of the thermoacidophilic crenarchaeon Thermoproteus uzoniensis 768-20.</title>
        <authorList>
            <person name="Mardanov A.V."/>
            <person name="Gumerov V.M."/>
            <person name="Beletsky A.V."/>
            <person name="Prokofeva M.I."/>
            <person name="Bonch-Osmolovskaya E.A."/>
            <person name="Ravin N.V."/>
            <person name="Skryabin K.G."/>
        </authorList>
    </citation>
    <scope>NUCLEOTIDE SEQUENCE</scope>
    <source>
        <strain>768-20</strain>
    </source>
</reference>
<dbReference type="Proteomes" id="UP000008138">
    <property type="component" value="Chromosome"/>
</dbReference>
<dbReference type="AlphaFoldDB" id="F2L3M2"/>
<sequence>MSELKDLKKELGEDKVITDPDIRRIYARDPASFEFQLPLAVVYAESADDVVDVVRYAIKNKLYITPVFHSTSLSGNAATVMKNTIVLSSERMNKILEVSDVDWLAVVQPGIKIDEFNLELMRYGLQWPVDPASSKTASVGGSIVNGGGGMRGAKYGPASHWVLGLEAVIGTGEKIRVGCRTVKCREGYDILHLFVGSEGTLGVVTEATVRLAPLPEAFVGVVAQYDDIVDLANTVVEARRRRLWLMVAEFMDDDGSDLVGLGRKYTLWMGADITAGSEQRVLARLKEVAEANRGKVVAEAAEWRDFFKLLEPRRLLYPAPVKRAVESYGGNAVILMGDIAVPTSRLPEAMREVKAAIQRYGIPTITGGHVGDGNIHPTLWFDRSNEEQKRKAVELFEYFGKIAIKYDGTISAEHGIGMHKKAMLREAYDAKNSPQLINLFKEIKKIFDPYGIFNPNKIFDI</sequence>
<dbReference type="SUPFAM" id="SSF55103">
    <property type="entry name" value="FAD-linked oxidases, C-terminal domain"/>
    <property type="match status" value="1"/>
</dbReference>
<keyword evidence="3" id="KW-0285">Flavoprotein</keyword>
<reference evidence="7 8" key="1">
    <citation type="journal article" date="2011" name="J. Bacteriol.">
        <title>Complete genome sequence of the thermoacidophilic crenarchaeon Thermoproteus uzoniensis 768-20.</title>
        <authorList>
            <person name="Mardanov A.V."/>
            <person name="Gumerov V.M."/>
            <person name="Beletsky A.V."/>
            <person name="Prokofeva M.I."/>
            <person name="Bonch-Osmolovskaya E.A."/>
            <person name="Ravin N.V."/>
            <person name="Skryabin K.G."/>
        </authorList>
    </citation>
    <scope>NUCLEOTIDE SEQUENCE [LARGE SCALE GENOMIC DNA]</scope>
    <source>
        <strain evidence="7 8">768-20</strain>
    </source>
</reference>
<dbReference type="RefSeq" id="WP_013679342.1">
    <property type="nucleotide sequence ID" value="NC_015315.1"/>
</dbReference>
<dbReference type="KEGG" id="tuz:TUZN_0511"/>